<dbReference type="Pfam" id="PF08281">
    <property type="entry name" value="Sigma70_r4_2"/>
    <property type="match status" value="1"/>
</dbReference>
<gene>
    <name evidence="7" type="ORF">EG028_07905</name>
</gene>
<dbReference type="InterPro" id="IPR007627">
    <property type="entry name" value="RNA_pol_sigma70_r2"/>
</dbReference>
<name>A0A3N4MJ33_9BACT</name>
<reference evidence="8" key="1">
    <citation type="submission" date="2018-11" db="EMBL/GenBank/DDBJ databases">
        <title>Chitinophaga lutea sp.nov., isolate from arsenic contaminated soil.</title>
        <authorList>
            <person name="Zong Y."/>
        </authorList>
    </citation>
    <scope>NUCLEOTIDE SEQUENCE [LARGE SCALE GENOMIC DNA]</scope>
    <source>
        <strain evidence="8">YLT18</strain>
    </source>
</reference>
<dbReference type="SUPFAM" id="SSF88946">
    <property type="entry name" value="Sigma2 domain of RNA polymerase sigma factors"/>
    <property type="match status" value="1"/>
</dbReference>
<proteinExistence type="inferred from homology"/>
<dbReference type="EMBL" id="RMBX01000003">
    <property type="protein sequence ID" value="RPD42066.1"/>
    <property type="molecule type" value="Genomic_DNA"/>
</dbReference>
<protein>
    <submittedName>
        <fullName evidence="7">RNA polymerase sigma-70 factor</fullName>
    </submittedName>
</protein>
<dbReference type="Pfam" id="PF04542">
    <property type="entry name" value="Sigma70_r2"/>
    <property type="match status" value="1"/>
</dbReference>
<dbReference type="CDD" id="cd06171">
    <property type="entry name" value="Sigma70_r4"/>
    <property type="match status" value="1"/>
</dbReference>
<sequence>MDYKHASDIELWQCCRQDDIRAYNALFDRYAKLLYRQATGYVKDTMDAEELVMDLLFNLWQKRGHLQPDAGNNVRAYLMHAMRNRIINYLQKNIPAAANSIEILAENTLVESRQADYSIISKDMETVYRSNVDKLSPRRREVFKLSREQNLSYAEIAQQMNLSVNTVENYMVSALSTLREQTKEYHPLISLFLFVFIR</sequence>
<dbReference type="NCBIfam" id="TIGR02985">
    <property type="entry name" value="Sig70_bacteroi1"/>
    <property type="match status" value="1"/>
</dbReference>
<keyword evidence="8" id="KW-1185">Reference proteome</keyword>
<dbReference type="GO" id="GO:0016987">
    <property type="term" value="F:sigma factor activity"/>
    <property type="evidence" value="ECO:0007669"/>
    <property type="project" value="UniProtKB-KW"/>
</dbReference>
<dbReference type="AlphaFoldDB" id="A0A3N4MJ33"/>
<dbReference type="PANTHER" id="PTHR43133:SF46">
    <property type="entry name" value="RNA POLYMERASE SIGMA-70 FACTOR ECF SUBFAMILY"/>
    <property type="match status" value="1"/>
</dbReference>
<dbReference type="InterPro" id="IPR013324">
    <property type="entry name" value="RNA_pol_sigma_r3/r4-like"/>
</dbReference>
<dbReference type="NCBIfam" id="TIGR02937">
    <property type="entry name" value="sigma70-ECF"/>
    <property type="match status" value="1"/>
</dbReference>
<dbReference type="InterPro" id="IPR014284">
    <property type="entry name" value="RNA_pol_sigma-70_dom"/>
</dbReference>
<evidence type="ECO:0000313" key="8">
    <source>
        <dbReference type="Proteomes" id="UP000279089"/>
    </source>
</evidence>
<dbReference type="SUPFAM" id="SSF88659">
    <property type="entry name" value="Sigma3 and sigma4 domains of RNA polymerase sigma factors"/>
    <property type="match status" value="1"/>
</dbReference>
<dbReference type="RefSeq" id="WP_120515041.1">
    <property type="nucleotide sequence ID" value="NZ_QXZY01000002.1"/>
</dbReference>
<dbReference type="InterPro" id="IPR014327">
    <property type="entry name" value="RNA_pol_sigma70_bacteroid"/>
</dbReference>
<dbReference type="Gene3D" id="1.10.10.10">
    <property type="entry name" value="Winged helix-like DNA-binding domain superfamily/Winged helix DNA-binding domain"/>
    <property type="match status" value="1"/>
</dbReference>
<keyword evidence="4" id="KW-0804">Transcription</keyword>
<dbReference type="Proteomes" id="UP000279089">
    <property type="component" value="Unassembled WGS sequence"/>
</dbReference>
<accession>A0A3N4MJ33</accession>
<comment type="similarity">
    <text evidence="1">Belongs to the sigma-70 factor family. ECF subfamily.</text>
</comment>
<dbReference type="InterPro" id="IPR039425">
    <property type="entry name" value="RNA_pol_sigma-70-like"/>
</dbReference>
<dbReference type="InterPro" id="IPR013325">
    <property type="entry name" value="RNA_pol_sigma_r2"/>
</dbReference>
<keyword evidence="2" id="KW-0805">Transcription regulation</keyword>
<dbReference type="GO" id="GO:0003677">
    <property type="term" value="F:DNA binding"/>
    <property type="evidence" value="ECO:0007669"/>
    <property type="project" value="InterPro"/>
</dbReference>
<dbReference type="GO" id="GO:0006352">
    <property type="term" value="P:DNA-templated transcription initiation"/>
    <property type="evidence" value="ECO:0007669"/>
    <property type="project" value="InterPro"/>
</dbReference>
<organism evidence="7 8">
    <name type="scientific">Chitinophaga barathri</name>
    <dbReference type="NCBI Taxonomy" id="1647451"/>
    <lineage>
        <taxon>Bacteria</taxon>
        <taxon>Pseudomonadati</taxon>
        <taxon>Bacteroidota</taxon>
        <taxon>Chitinophagia</taxon>
        <taxon>Chitinophagales</taxon>
        <taxon>Chitinophagaceae</taxon>
        <taxon>Chitinophaga</taxon>
    </lineage>
</organism>
<dbReference type="InterPro" id="IPR036388">
    <property type="entry name" value="WH-like_DNA-bd_sf"/>
</dbReference>
<evidence type="ECO:0000256" key="4">
    <source>
        <dbReference type="ARBA" id="ARBA00023163"/>
    </source>
</evidence>
<dbReference type="Gene3D" id="1.10.1740.10">
    <property type="match status" value="1"/>
</dbReference>
<keyword evidence="3" id="KW-0731">Sigma factor</keyword>
<evidence type="ECO:0000259" key="6">
    <source>
        <dbReference type="Pfam" id="PF08281"/>
    </source>
</evidence>
<feature type="domain" description="RNA polymerase sigma factor 70 region 4 type 2" evidence="6">
    <location>
        <begin position="133"/>
        <end position="177"/>
    </location>
</feature>
<evidence type="ECO:0000259" key="5">
    <source>
        <dbReference type="Pfam" id="PF04542"/>
    </source>
</evidence>
<dbReference type="InterPro" id="IPR013249">
    <property type="entry name" value="RNA_pol_sigma70_r4_t2"/>
</dbReference>
<evidence type="ECO:0000313" key="7">
    <source>
        <dbReference type="EMBL" id="RPD42066.1"/>
    </source>
</evidence>
<evidence type="ECO:0000256" key="2">
    <source>
        <dbReference type="ARBA" id="ARBA00023015"/>
    </source>
</evidence>
<dbReference type="OrthoDB" id="711087at2"/>
<dbReference type="PANTHER" id="PTHR43133">
    <property type="entry name" value="RNA POLYMERASE ECF-TYPE SIGMA FACTO"/>
    <property type="match status" value="1"/>
</dbReference>
<feature type="domain" description="RNA polymerase sigma-70 region 2" evidence="5">
    <location>
        <begin position="26"/>
        <end position="93"/>
    </location>
</feature>
<evidence type="ECO:0000256" key="3">
    <source>
        <dbReference type="ARBA" id="ARBA00023082"/>
    </source>
</evidence>
<evidence type="ECO:0000256" key="1">
    <source>
        <dbReference type="ARBA" id="ARBA00010641"/>
    </source>
</evidence>
<comment type="caution">
    <text evidence="7">The sequence shown here is derived from an EMBL/GenBank/DDBJ whole genome shotgun (WGS) entry which is preliminary data.</text>
</comment>